<dbReference type="Proteomes" id="UP000019269">
    <property type="component" value="Chromosome"/>
</dbReference>
<dbReference type="Pfam" id="PF00375">
    <property type="entry name" value="SDF"/>
    <property type="match status" value="1"/>
</dbReference>
<keyword evidence="5 7" id="KW-1133">Transmembrane helix</keyword>
<comment type="subcellular location">
    <subcellularLocation>
        <location evidence="1">Cell membrane</location>
        <topology evidence="1">Multi-pass membrane protein</topology>
    </subcellularLocation>
</comment>
<keyword evidence="9" id="KW-1185">Reference proteome</keyword>
<dbReference type="SUPFAM" id="SSF118215">
    <property type="entry name" value="Proton glutamate symport protein"/>
    <property type="match status" value="1"/>
</dbReference>
<evidence type="ECO:0000313" key="9">
    <source>
        <dbReference type="Proteomes" id="UP000019269"/>
    </source>
</evidence>
<dbReference type="Gene3D" id="1.10.3860.10">
    <property type="entry name" value="Sodium:dicarboxylate symporter"/>
    <property type="match status" value="1"/>
</dbReference>
<dbReference type="PANTHER" id="PTHR42865:SF7">
    <property type="entry name" value="PROTON_GLUTAMATE-ASPARTATE SYMPORTER"/>
    <property type="match status" value="1"/>
</dbReference>
<feature type="transmembrane region" description="Helical" evidence="7">
    <location>
        <begin position="254"/>
        <end position="273"/>
    </location>
</feature>
<accession>A0ABN4C2U1</accession>
<name>A0ABN4C2U1_9SPIR</name>
<organism evidence="8 9">
    <name type="scientific">Borrelia nietonii YOR</name>
    <dbReference type="NCBI Taxonomy" id="1293576"/>
    <lineage>
        <taxon>Bacteria</taxon>
        <taxon>Pseudomonadati</taxon>
        <taxon>Spirochaetota</taxon>
        <taxon>Spirochaetia</taxon>
        <taxon>Spirochaetales</taxon>
        <taxon>Borreliaceae</taxon>
        <taxon>Borrelia</taxon>
        <taxon>Borrelia nietonii</taxon>
    </lineage>
</organism>
<evidence type="ECO:0000256" key="3">
    <source>
        <dbReference type="ARBA" id="ARBA00022475"/>
    </source>
</evidence>
<feature type="transmembrane region" description="Helical" evidence="7">
    <location>
        <begin position="148"/>
        <end position="165"/>
    </location>
</feature>
<keyword evidence="4 7" id="KW-0812">Transmembrane</keyword>
<dbReference type="InterPro" id="IPR001991">
    <property type="entry name" value="Na-dicarboxylate_symporter"/>
</dbReference>
<gene>
    <name evidence="8" type="ORF">BHY_0433</name>
</gene>
<feature type="transmembrane region" description="Helical" evidence="7">
    <location>
        <begin position="293"/>
        <end position="320"/>
    </location>
</feature>
<dbReference type="EMBL" id="CP004146">
    <property type="protein sequence ID" value="AHH03384.1"/>
    <property type="molecule type" value="Genomic_DNA"/>
</dbReference>
<sequence>MLIILFFKLAKEKLMNTKIKFSLTIFTGILLGLFLPSEVYNTLSHIFIRLAYLSLIPFLIFSIPLGIENIIENKKFKKLFGKTIYYGILINIIGVIISIAVATIYLPQRIPILDKNIQNLYMFDKTELLETFFPKNIFTILTNNNPNLLSIYIISIIIGASFYYAKQKGRIARELILSISNLFYNANGIVVEILHFGIIFITAAYTTNLKNFKNYQYYIDSIIFLSLWTIIIILIIIPMISYRLTKNFKLSYKNILISIQNIIFAGLTMDTYVPYSVLIEDIKNERINIKKSIIINIPIINFISKFGTIFISTISFFIILKSYSSLPISIYEISYMSILAFLFIFAFPHIPNSLIYIITMLCSTYTKGIELSYSNIIPILPILTSLALMIDFTSNIAIMQIIDFNELKDT</sequence>
<feature type="transmembrane region" description="Helical" evidence="7">
    <location>
        <begin position="46"/>
        <end position="71"/>
    </location>
</feature>
<reference evidence="8" key="1">
    <citation type="submission" date="2013-02" db="EMBL/GenBank/DDBJ databases">
        <title>Comparative genomics of Borrelia species.</title>
        <authorList>
            <person name="Schwan T.G."/>
            <person name="Raffel S.J."/>
            <person name="Porcella S.F."/>
        </authorList>
    </citation>
    <scope>NUCLEOTIDE SEQUENCE [LARGE SCALE GENOMIC DNA]</scope>
    <source>
        <strain evidence="8">YOR</strain>
    </source>
</reference>
<evidence type="ECO:0000313" key="8">
    <source>
        <dbReference type="EMBL" id="AHH03384.1"/>
    </source>
</evidence>
<keyword evidence="3" id="KW-1003">Cell membrane</keyword>
<evidence type="ECO:0000256" key="1">
    <source>
        <dbReference type="ARBA" id="ARBA00004651"/>
    </source>
</evidence>
<evidence type="ECO:0000256" key="4">
    <source>
        <dbReference type="ARBA" id="ARBA00022692"/>
    </source>
</evidence>
<feature type="transmembrane region" description="Helical" evidence="7">
    <location>
        <begin position="83"/>
        <end position="106"/>
    </location>
</feature>
<evidence type="ECO:0000256" key="7">
    <source>
        <dbReference type="SAM" id="Phobius"/>
    </source>
</evidence>
<feature type="transmembrane region" description="Helical" evidence="7">
    <location>
        <begin position="21"/>
        <end position="40"/>
    </location>
</feature>
<protein>
    <submittedName>
        <fullName evidence="8">Sodium:dicarboxylate symporter family protein</fullName>
    </submittedName>
</protein>
<dbReference type="PANTHER" id="PTHR42865">
    <property type="entry name" value="PROTON/GLUTAMATE-ASPARTATE SYMPORTER"/>
    <property type="match status" value="1"/>
</dbReference>
<keyword evidence="2" id="KW-0813">Transport</keyword>
<keyword evidence="6 7" id="KW-0472">Membrane</keyword>
<proteinExistence type="predicted"/>
<feature type="transmembrane region" description="Helical" evidence="7">
    <location>
        <begin position="217"/>
        <end position="242"/>
    </location>
</feature>
<evidence type="ECO:0000256" key="2">
    <source>
        <dbReference type="ARBA" id="ARBA00022448"/>
    </source>
</evidence>
<feature type="transmembrane region" description="Helical" evidence="7">
    <location>
        <begin position="186"/>
        <end position="205"/>
    </location>
</feature>
<evidence type="ECO:0000256" key="6">
    <source>
        <dbReference type="ARBA" id="ARBA00023136"/>
    </source>
</evidence>
<feature type="transmembrane region" description="Helical" evidence="7">
    <location>
        <begin position="332"/>
        <end position="351"/>
    </location>
</feature>
<evidence type="ECO:0000256" key="5">
    <source>
        <dbReference type="ARBA" id="ARBA00022989"/>
    </source>
</evidence>
<dbReference type="InterPro" id="IPR036458">
    <property type="entry name" value="Na:dicarbo_symporter_sf"/>
</dbReference>
<feature type="transmembrane region" description="Helical" evidence="7">
    <location>
        <begin position="371"/>
        <end position="390"/>
    </location>
</feature>